<dbReference type="InterPro" id="IPR006048">
    <property type="entry name" value="A-amylase/branching_C"/>
</dbReference>
<dbReference type="NCBIfam" id="TIGR01515">
    <property type="entry name" value="branching_enzym"/>
    <property type="match status" value="1"/>
</dbReference>
<evidence type="ECO:0000256" key="3">
    <source>
        <dbReference type="ARBA" id="ARBA00004964"/>
    </source>
</evidence>
<dbReference type="Gene3D" id="3.20.20.80">
    <property type="entry name" value="Glycosidases"/>
    <property type="match status" value="1"/>
</dbReference>
<dbReference type="Pfam" id="PF02922">
    <property type="entry name" value="CBM_48"/>
    <property type="match status" value="1"/>
</dbReference>
<dbReference type="EC" id="2.4.1.18" evidence="10"/>
<dbReference type="SUPFAM" id="SSF51011">
    <property type="entry name" value="Glycosyl hydrolase domain"/>
    <property type="match status" value="1"/>
</dbReference>
<gene>
    <name evidence="10 14" type="primary">glgB</name>
    <name evidence="14" type="ORF">IAA63_08835</name>
</gene>
<sequence>MADKLYEMMDWPEIEAVVYSEENAPRNILGPRMTGDGVLVQCFFPERTQVSVKVLSDEKTYPMVMEDEGGFFAALLPYQEIPGYVYLVNEQEEVREYRDPYAFGPQITLEEEQQFTNGICYEIYEKMGAHPMTIDGVDGVYFAVWAPNAMRVSVVGDFNNWDGRMYQMNLLPASGIYELFIPGIPVGAIYKYELKLRDGLTYLKADPYANAAELRPATASVVADLTRFRWRDKAWLRSRKKLQKADQPMFVYEMHLGSWRKPEDGRDFYNYREIAPMLVEYLTEMGYTHVELMPIMEHPFDASWGYQVTGYYAPTSRYGSPEDFMFFVDTLHRAGFGVILDWVPAHFPRDTFGLASFDGTCLYEHLDPRQGYHPHWGTLIYNYGRPQVKNFLISNALYWADKYHVDGIRFDAVASMLYLDYGKNDGEWVPNIYGGNENLDAVEFLKHLNSIFKKKYPDTLLIAEESTAWPQVTGSVEDDGLGFDYKWNMGWMNDFIGYMCNDPLFRGSHHNELTFSMIYAYSENFLLSLSHDEVVHGKGSLLNKMPGDMEKKFANLRLAMGFFVTHPGKKLLFMGQEFGQEHEWAENKSLDWSDMEQPEHKKLHDFMKALIGLYRQYPALYRMDYDPQGFEWINCVDWEKSMVSFMRRTAKPEETLVVICNFSDVAYDAHQVGVPYAGKYKEILNSDAEAYGGSGFVNPRVKIAKKVECDDRPYSLTVKVPALGICIYSFTKTVEKVVDNKTAKGRKKNSSTKKSGLKEEISRQMELAEEAAVRKTEAKETKEKAAEKKG</sequence>
<dbReference type="FunFam" id="3.20.20.80:FF:000003">
    <property type="entry name" value="1,4-alpha-glucan branching enzyme GlgB"/>
    <property type="match status" value="1"/>
</dbReference>
<dbReference type="Proteomes" id="UP000886723">
    <property type="component" value="Unassembled WGS sequence"/>
</dbReference>
<dbReference type="InterPro" id="IPR054169">
    <property type="entry name" value="GlgB_N"/>
</dbReference>
<organism evidence="14 15">
    <name type="scientific">Candidatus Pullilachnospira stercoravium</name>
    <dbReference type="NCBI Taxonomy" id="2840913"/>
    <lineage>
        <taxon>Bacteria</taxon>
        <taxon>Bacillati</taxon>
        <taxon>Bacillota</taxon>
        <taxon>Clostridia</taxon>
        <taxon>Lachnospirales</taxon>
        <taxon>Lachnospiraceae</taxon>
        <taxon>Lachnospiraceae incertae sedis</taxon>
        <taxon>Candidatus Pullilachnospira</taxon>
    </lineage>
</organism>
<accession>A0A9D1T6H2</accession>
<dbReference type="GO" id="GO:0003844">
    <property type="term" value="F:1,4-alpha-glucan branching enzyme activity"/>
    <property type="evidence" value="ECO:0007669"/>
    <property type="project" value="UniProtKB-UniRule"/>
</dbReference>
<dbReference type="InterPro" id="IPR013783">
    <property type="entry name" value="Ig-like_fold"/>
</dbReference>
<dbReference type="GO" id="GO:0005829">
    <property type="term" value="C:cytosol"/>
    <property type="evidence" value="ECO:0007669"/>
    <property type="project" value="TreeGrafter"/>
</dbReference>
<keyword evidence="9 10" id="KW-0119">Carbohydrate metabolism</keyword>
<dbReference type="SUPFAM" id="SSF81296">
    <property type="entry name" value="E set domains"/>
    <property type="match status" value="1"/>
</dbReference>
<protein>
    <recommendedName>
        <fullName evidence="10">1,4-alpha-glucan branching enzyme GlgB</fullName>
        <ecNumber evidence="10">2.4.1.18</ecNumber>
    </recommendedName>
    <alternativeName>
        <fullName evidence="10">1,4-alpha-D-glucan:1,4-alpha-D-glucan 6-glucosyl-transferase</fullName>
    </alternativeName>
    <alternativeName>
        <fullName evidence="10">Alpha-(1-&gt;4)-glucan branching enzyme</fullName>
    </alternativeName>
    <alternativeName>
        <fullName evidence="10">Glycogen branching enzyme</fullName>
        <shortName evidence="10">BE</shortName>
    </alternativeName>
</protein>
<dbReference type="Pfam" id="PF02806">
    <property type="entry name" value="Alpha-amylase_C"/>
    <property type="match status" value="1"/>
</dbReference>
<name>A0A9D1T6H2_9FIRM</name>
<dbReference type="InterPro" id="IPR004193">
    <property type="entry name" value="Glyco_hydro_13_N"/>
</dbReference>
<evidence type="ECO:0000313" key="15">
    <source>
        <dbReference type="Proteomes" id="UP000886723"/>
    </source>
</evidence>
<evidence type="ECO:0000256" key="11">
    <source>
        <dbReference type="PIRSR" id="PIRSR000463-1"/>
    </source>
</evidence>
<feature type="domain" description="Glycosyl hydrolase family 13 catalytic" evidence="13">
    <location>
        <begin position="250"/>
        <end position="614"/>
    </location>
</feature>
<dbReference type="PIRSF" id="PIRSF000463">
    <property type="entry name" value="GlgB"/>
    <property type="match status" value="1"/>
</dbReference>
<evidence type="ECO:0000256" key="8">
    <source>
        <dbReference type="ARBA" id="ARBA00023056"/>
    </source>
</evidence>
<dbReference type="InterPro" id="IPR017853">
    <property type="entry name" value="GH"/>
</dbReference>
<dbReference type="Pfam" id="PF22019">
    <property type="entry name" value="GlgB_N"/>
    <property type="match status" value="1"/>
</dbReference>
<dbReference type="Gene3D" id="2.60.40.1180">
    <property type="entry name" value="Golgi alpha-mannosidase II"/>
    <property type="match status" value="1"/>
</dbReference>
<comment type="subunit">
    <text evidence="10">Monomer.</text>
</comment>
<dbReference type="InterPro" id="IPR006047">
    <property type="entry name" value="GH13_cat_dom"/>
</dbReference>
<evidence type="ECO:0000256" key="2">
    <source>
        <dbReference type="ARBA" id="ARBA00002953"/>
    </source>
</evidence>
<comment type="similarity">
    <text evidence="4 10">Belongs to the glycosyl hydrolase 13 family. GlgB subfamily.</text>
</comment>
<dbReference type="HAMAP" id="MF_00685">
    <property type="entry name" value="GlgB"/>
    <property type="match status" value="1"/>
</dbReference>
<dbReference type="InterPro" id="IPR006407">
    <property type="entry name" value="GlgB"/>
</dbReference>
<dbReference type="SUPFAM" id="SSF51445">
    <property type="entry name" value="(Trans)glycosidases"/>
    <property type="match status" value="1"/>
</dbReference>
<comment type="pathway">
    <text evidence="3 10">Glycan biosynthesis; glycogen biosynthesis.</text>
</comment>
<dbReference type="CDD" id="cd11322">
    <property type="entry name" value="AmyAc_Glg_BE"/>
    <property type="match status" value="1"/>
</dbReference>
<dbReference type="EMBL" id="DVON01000185">
    <property type="protein sequence ID" value="HIV13226.1"/>
    <property type="molecule type" value="Genomic_DNA"/>
</dbReference>
<comment type="caution">
    <text evidence="14">The sequence shown here is derived from an EMBL/GenBank/DDBJ whole genome shotgun (WGS) entry which is preliminary data.</text>
</comment>
<evidence type="ECO:0000256" key="10">
    <source>
        <dbReference type="HAMAP-Rule" id="MF_00685"/>
    </source>
</evidence>
<reference evidence="14" key="2">
    <citation type="journal article" date="2021" name="PeerJ">
        <title>Extensive microbial diversity within the chicken gut microbiome revealed by metagenomics and culture.</title>
        <authorList>
            <person name="Gilroy R."/>
            <person name="Ravi A."/>
            <person name="Getino M."/>
            <person name="Pursley I."/>
            <person name="Horton D.L."/>
            <person name="Alikhan N.F."/>
            <person name="Baker D."/>
            <person name="Gharbi K."/>
            <person name="Hall N."/>
            <person name="Watson M."/>
            <person name="Adriaenssens E.M."/>
            <person name="Foster-Nyarko E."/>
            <person name="Jarju S."/>
            <person name="Secka A."/>
            <person name="Antonio M."/>
            <person name="Oren A."/>
            <person name="Chaudhuri R.R."/>
            <person name="La Ragione R."/>
            <person name="Hildebrand F."/>
            <person name="Pallen M.J."/>
        </authorList>
    </citation>
    <scope>NUCLEOTIDE SEQUENCE</scope>
    <source>
        <strain evidence="14">ChiBcec2-4451</strain>
    </source>
</reference>
<evidence type="ECO:0000256" key="7">
    <source>
        <dbReference type="ARBA" id="ARBA00022679"/>
    </source>
</evidence>
<keyword evidence="6 10" id="KW-0328">Glycosyltransferase</keyword>
<dbReference type="InterPro" id="IPR037439">
    <property type="entry name" value="Branching_enzy"/>
</dbReference>
<feature type="active site" description="Proton donor" evidence="10 11">
    <location>
        <position position="464"/>
    </location>
</feature>
<evidence type="ECO:0000259" key="13">
    <source>
        <dbReference type="SMART" id="SM00642"/>
    </source>
</evidence>
<dbReference type="NCBIfam" id="NF008967">
    <property type="entry name" value="PRK12313.1"/>
    <property type="match status" value="1"/>
</dbReference>
<feature type="active site" description="Nucleophile" evidence="10 11">
    <location>
        <position position="411"/>
    </location>
</feature>
<dbReference type="Pfam" id="PF00128">
    <property type="entry name" value="Alpha-amylase"/>
    <property type="match status" value="1"/>
</dbReference>
<proteinExistence type="inferred from homology"/>
<dbReference type="PANTHER" id="PTHR43651:SF3">
    <property type="entry name" value="1,4-ALPHA-GLUCAN-BRANCHING ENZYME"/>
    <property type="match status" value="1"/>
</dbReference>
<evidence type="ECO:0000256" key="9">
    <source>
        <dbReference type="ARBA" id="ARBA00023277"/>
    </source>
</evidence>
<evidence type="ECO:0000256" key="4">
    <source>
        <dbReference type="ARBA" id="ARBA00009000"/>
    </source>
</evidence>
<dbReference type="PANTHER" id="PTHR43651">
    <property type="entry name" value="1,4-ALPHA-GLUCAN-BRANCHING ENZYME"/>
    <property type="match status" value="1"/>
</dbReference>
<keyword evidence="8 10" id="KW-0320">Glycogen biosynthesis</keyword>
<dbReference type="FunFam" id="2.60.40.1180:FF:000002">
    <property type="entry name" value="1,4-alpha-glucan branching enzyme GlgB"/>
    <property type="match status" value="1"/>
</dbReference>
<dbReference type="Gene3D" id="2.60.40.10">
    <property type="entry name" value="Immunoglobulins"/>
    <property type="match status" value="2"/>
</dbReference>
<dbReference type="InterPro" id="IPR013780">
    <property type="entry name" value="Glyco_hydro_b"/>
</dbReference>
<comment type="catalytic activity">
    <reaction evidence="1 10">
        <text>Transfers a segment of a (1-&gt;4)-alpha-D-glucan chain to a primary hydroxy group in a similar glucan chain.</text>
        <dbReference type="EC" id="2.4.1.18"/>
    </reaction>
</comment>
<feature type="compositionally biased region" description="Basic and acidic residues" evidence="12">
    <location>
        <begin position="771"/>
        <end position="790"/>
    </location>
</feature>
<dbReference type="GO" id="GO:0043169">
    <property type="term" value="F:cation binding"/>
    <property type="evidence" value="ECO:0007669"/>
    <property type="project" value="InterPro"/>
</dbReference>
<evidence type="ECO:0000256" key="6">
    <source>
        <dbReference type="ARBA" id="ARBA00022676"/>
    </source>
</evidence>
<keyword evidence="5 10" id="KW-0321">Glycogen metabolism</keyword>
<evidence type="ECO:0000256" key="12">
    <source>
        <dbReference type="SAM" id="MobiDB-lite"/>
    </source>
</evidence>
<dbReference type="CDD" id="cd02855">
    <property type="entry name" value="E_set_GBE_prok_N"/>
    <property type="match status" value="1"/>
</dbReference>
<evidence type="ECO:0000313" key="14">
    <source>
        <dbReference type="EMBL" id="HIV13226.1"/>
    </source>
</evidence>
<evidence type="ECO:0000256" key="5">
    <source>
        <dbReference type="ARBA" id="ARBA00022600"/>
    </source>
</evidence>
<dbReference type="GO" id="GO:0005978">
    <property type="term" value="P:glycogen biosynthetic process"/>
    <property type="evidence" value="ECO:0007669"/>
    <property type="project" value="UniProtKB-UniRule"/>
</dbReference>
<dbReference type="SMART" id="SM00642">
    <property type="entry name" value="Aamy"/>
    <property type="match status" value="1"/>
</dbReference>
<dbReference type="FunFam" id="2.60.40.10:FF:000169">
    <property type="entry name" value="1,4-alpha-glucan branching enzyme GlgB"/>
    <property type="match status" value="1"/>
</dbReference>
<dbReference type="InterPro" id="IPR044143">
    <property type="entry name" value="GlgB_N_E_set_prok"/>
</dbReference>
<dbReference type="GO" id="GO:0004553">
    <property type="term" value="F:hydrolase activity, hydrolyzing O-glycosyl compounds"/>
    <property type="evidence" value="ECO:0007669"/>
    <property type="project" value="InterPro"/>
</dbReference>
<dbReference type="InterPro" id="IPR014756">
    <property type="entry name" value="Ig_E-set"/>
</dbReference>
<keyword evidence="7 10" id="KW-0808">Transferase</keyword>
<feature type="region of interest" description="Disordered" evidence="12">
    <location>
        <begin position="742"/>
        <end position="790"/>
    </location>
</feature>
<dbReference type="NCBIfam" id="NF003811">
    <property type="entry name" value="PRK05402.1"/>
    <property type="match status" value="1"/>
</dbReference>
<evidence type="ECO:0000256" key="1">
    <source>
        <dbReference type="ARBA" id="ARBA00000826"/>
    </source>
</evidence>
<comment type="function">
    <text evidence="2 10">Catalyzes the formation of the alpha-1,6-glucosidic linkages in glycogen by scission of a 1,4-alpha-linked oligosaccharide from growing alpha-1,4-glucan chains and the subsequent attachment of the oligosaccharide to the alpha-1,6 position.</text>
</comment>
<reference evidence="14" key="1">
    <citation type="submission" date="2020-10" db="EMBL/GenBank/DDBJ databases">
        <authorList>
            <person name="Gilroy R."/>
        </authorList>
    </citation>
    <scope>NUCLEOTIDE SEQUENCE</scope>
    <source>
        <strain evidence="14">ChiBcec2-4451</strain>
    </source>
</reference>
<dbReference type="AlphaFoldDB" id="A0A9D1T6H2"/>